<evidence type="ECO:0000313" key="8">
    <source>
        <dbReference type="Proteomes" id="UP000324194"/>
    </source>
</evidence>
<organism evidence="7 8">
    <name type="scientific">Aquicella siphonis</name>
    <dbReference type="NCBI Taxonomy" id="254247"/>
    <lineage>
        <taxon>Bacteria</taxon>
        <taxon>Pseudomonadati</taxon>
        <taxon>Pseudomonadota</taxon>
        <taxon>Gammaproteobacteria</taxon>
        <taxon>Legionellales</taxon>
        <taxon>Coxiellaceae</taxon>
        <taxon>Aquicella</taxon>
    </lineage>
</organism>
<evidence type="ECO:0000313" key="7">
    <source>
        <dbReference type="EMBL" id="VVC75902.1"/>
    </source>
</evidence>
<evidence type="ECO:0000259" key="6">
    <source>
        <dbReference type="PROSITE" id="PS50887"/>
    </source>
</evidence>
<dbReference type="SUPFAM" id="SSF141868">
    <property type="entry name" value="EAL domain-like"/>
    <property type="match status" value="1"/>
</dbReference>
<dbReference type="NCBIfam" id="TIGR00254">
    <property type="entry name" value="GGDEF"/>
    <property type="match status" value="1"/>
</dbReference>
<dbReference type="SMART" id="SM00267">
    <property type="entry name" value="GGDEF"/>
    <property type="match status" value="1"/>
</dbReference>
<gene>
    <name evidence="7" type="primary">cph2_3</name>
    <name evidence="7" type="ORF">AQUSIP_12030</name>
</gene>
<keyword evidence="4" id="KW-0472">Membrane</keyword>
<evidence type="ECO:0000256" key="1">
    <source>
        <dbReference type="ARBA" id="ARBA00012282"/>
    </source>
</evidence>
<dbReference type="InterPro" id="IPR029787">
    <property type="entry name" value="Nucleotide_cyclase"/>
</dbReference>
<feature type="coiled-coil region" evidence="3">
    <location>
        <begin position="88"/>
        <end position="122"/>
    </location>
</feature>
<dbReference type="Gene3D" id="3.30.70.270">
    <property type="match status" value="1"/>
</dbReference>
<dbReference type="EC" id="3.1.4.52" evidence="1"/>
<accession>A0A5E4PHH1</accession>
<dbReference type="GO" id="GO:0071111">
    <property type="term" value="F:cyclic-guanylate-specific phosphodiesterase activity"/>
    <property type="evidence" value="ECO:0007669"/>
    <property type="project" value="UniProtKB-EC"/>
</dbReference>
<dbReference type="InterPro" id="IPR000160">
    <property type="entry name" value="GGDEF_dom"/>
</dbReference>
<dbReference type="InterPro" id="IPR052155">
    <property type="entry name" value="Biofilm_reg_signaling"/>
</dbReference>
<evidence type="ECO:0000256" key="4">
    <source>
        <dbReference type="SAM" id="Phobius"/>
    </source>
</evidence>
<dbReference type="RefSeq" id="WP_148339169.1">
    <property type="nucleotide sequence ID" value="NZ_LR699119.1"/>
</dbReference>
<protein>
    <recommendedName>
        <fullName evidence="1">cyclic-guanylate-specific phosphodiesterase</fullName>
        <ecNumber evidence="1">3.1.4.52</ecNumber>
    </recommendedName>
</protein>
<dbReference type="CDD" id="cd01949">
    <property type="entry name" value="GGDEF"/>
    <property type="match status" value="1"/>
</dbReference>
<dbReference type="Proteomes" id="UP000324194">
    <property type="component" value="Chromosome 1"/>
</dbReference>
<dbReference type="InterPro" id="IPR035919">
    <property type="entry name" value="EAL_sf"/>
</dbReference>
<dbReference type="Gene3D" id="3.20.20.450">
    <property type="entry name" value="EAL domain"/>
    <property type="match status" value="1"/>
</dbReference>
<keyword evidence="4" id="KW-0812">Transmembrane</keyword>
<sequence length="578" mass="65367">MKLTNKALALMGLTTLVFLTASLFLVNHNSIYIIGLSVIALIAVYFGIRMLMIKRIEKLNVDMSRVLEKNGLTLRLEAENSDEIELIAKKINAVLENAKVKHQSYEQRMEKITKELKDQKLHLQQELSAKSRTEKIMIDREYLMQLGHSDTLTSLPNGIFFNEVLNKAINHSRRRNQILAVLLIDIDMFNLVIETLGSDNSDLVLKEIGKRFSNVLRKEDLLAKLDGDEFIVLLNDVNKPKFASMVAEKLLNICTQLLKVGSHEFTLTASIGISVFPYDGESLEELIENADRALFKAKQAGGNVYQFNTEEMHVEALEYIQLESALRKAIHNNELALYYQPKYRIKTGNISGVEALLRWEHPAMGIISPVKFIQLAEESGLSMQIGEWALREACERIKYWQRDGYEHISIALKLSPKQFRHPDLVKMIKKIIGSVGIDPQYIEFEITEQTVMENVELAASILDKIKATGVQLSIDHFGTGYTSISYLKQFPINSIKLDKSFIKGIPNKPNDIAITSAVIALAHNLGLEVVAEGVETAEQIQFLLNENCDIVQGYFLSHPVTAQKIINLFKKLQEEVLV</sequence>
<dbReference type="PROSITE" id="PS50883">
    <property type="entry name" value="EAL"/>
    <property type="match status" value="1"/>
</dbReference>
<dbReference type="KEGG" id="asip:AQUSIP_12030"/>
<dbReference type="InterPro" id="IPR001633">
    <property type="entry name" value="EAL_dom"/>
</dbReference>
<dbReference type="Pfam" id="PF00563">
    <property type="entry name" value="EAL"/>
    <property type="match status" value="1"/>
</dbReference>
<name>A0A5E4PHH1_9COXI</name>
<dbReference type="PROSITE" id="PS50887">
    <property type="entry name" value="GGDEF"/>
    <property type="match status" value="1"/>
</dbReference>
<keyword evidence="8" id="KW-1185">Reference proteome</keyword>
<dbReference type="EMBL" id="LR699119">
    <property type="protein sequence ID" value="VVC75902.1"/>
    <property type="molecule type" value="Genomic_DNA"/>
</dbReference>
<evidence type="ECO:0000256" key="3">
    <source>
        <dbReference type="SAM" id="Coils"/>
    </source>
</evidence>
<dbReference type="Pfam" id="PF00990">
    <property type="entry name" value="GGDEF"/>
    <property type="match status" value="1"/>
</dbReference>
<keyword evidence="4" id="KW-1133">Transmembrane helix</keyword>
<keyword evidence="2" id="KW-0973">c-di-GMP</keyword>
<dbReference type="PANTHER" id="PTHR44757">
    <property type="entry name" value="DIGUANYLATE CYCLASE DGCP"/>
    <property type="match status" value="1"/>
</dbReference>
<proteinExistence type="predicted"/>
<dbReference type="FunFam" id="3.20.20.450:FF:000001">
    <property type="entry name" value="Cyclic di-GMP phosphodiesterase yahA"/>
    <property type="match status" value="1"/>
</dbReference>
<feature type="domain" description="GGDEF" evidence="6">
    <location>
        <begin position="177"/>
        <end position="310"/>
    </location>
</feature>
<feature type="transmembrane region" description="Helical" evidence="4">
    <location>
        <begin position="7"/>
        <end position="25"/>
    </location>
</feature>
<reference evidence="7 8" key="1">
    <citation type="submission" date="2019-08" db="EMBL/GenBank/DDBJ databases">
        <authorList>
            <person name="Guy L."/>
        </authorList>
    </citation>
    <scope>NUCLEOTIDE SEQUENCE [LARGE SCALE GENOMIC DNA]</scope>
    <source>
        <strain evidence="7 8">SGT-108</strain>
    </source>
</reference>
<feature type="domain" description="EAL" evidence="5">
    <location>
        <begin position="319"/>
        <end position="573"/>
    </location>
</feature>
<evidence type="ECO:0000259" key="5">
    <source>
        <dbReference type="PROSITE" id="PS50883"/>
    </source>
</evidence>
<evidence type="ECO:0000256" key="2">
    <source>
        <dbReference type="ARBA" id="ARBA00022636"/>
    </source>
</evidence>
<dbReference type="OrthoDB" id="9803824at2"/>
<dbReference type="SMART" id="SM00052">
    <property type="entry name" value="EAL"/>
    <property type="match status" value="1"/>
</dbReference>
<dbReference type="CDD" id="cd01948">
    <property type="entry name" value="EAL"/>
    <property type="match status" value="1"/>
</dbReference>
<dbReference type="SUPFAM" id="SSF55073">
    <property type="entry name" value="Nucleotide cyclase"/>
    <property type="match status" value="1"/>
</dbReference>
<dbReference type="InterPro" id="IPR043128">
    <property type="entry name" value="Rev_trsase/Diguanyl_cyclase"/>
</dbReference>
<dbReference type="AlphaFoldDB" id="A0A5E4PHH1"/>
<feature type="transmembrane region" description="Helical" evidence="4">
    <location>
        <begin position="31"/>
        <end position="48"/>
    </location>
</feature>
<keyword evidence="3" id="KW-0175">Coiled coil</keyword>
<dbReference type="PANTHER" id="PTHR44757:SF2">
    <property type="entry name" value="BIOFILM ARCHITECTURE MAINTENANCE PROTEIN MBAA"/>
    <property type="match status" value="1"/>
</dbReference>